<dbReference type="Gene3D" id="3.40.50.2300">
    <property type="match status" value="1"/>
</dbReference>
<dbReference type="PANTHER" id="PTHR45526">
    <property type="entry name" value="TRANSCRIPTIONAL REGULATORY PROTEIN DPIA"/>
    <property type="match status" value="1"/>
</dbReference>
<evidence type="ECO:0000256" key="4">
    <source>
        <dbReference type="ARBA" id="ARBA00023012"/>
    </source>
</evidence>
<dbReference type="EMBL" id="CP028137">
    <property type="protein sequence ID" value="AZZ54069.1"/>
    <property type="molecule type" value="Genomic_DNA"/>
</dbReference>
<dbReference type="SMART" id="SM00448">
    <property type="entry name" value="REC"/>
    <property type="match status" value="1"/>
</dbReference>
<dbReference type="RefSeq" id="WP_123733406.1">
    <property type="nucleotide sequence ID" value="NZ_CP028137.1"/>
</dbReference>
<dbReference type="PIRSF" id="PIRSF006171">
    <property type="entry name" value="RR_citrat_malat"/>
    <property type="match status" value="1"/>
</dbReference>
<dbReference type="AlphaFoldDB" id="A0A3Q9UTZ1"/>
<evidence type="ECO:0000256" key="9">
    <source>
        <dbReference type="PIRNR" id="PIRNR006171"/>
    </source>
</evidence>
<keyword evidence="2 9" id="KW-0963">Cytoplasm</keyword>
<proteinExistence type="predicted"/>
<sequence length="229" mass="24103">MSTPATAAPIRVLVVEDEPLTASAHADYVRRVEGFEVAAVAGSGAEAIRALRADPAIALILLDMNLPDMGGLDLCRAVRTAGLDVDVIAITAVRDAAVVRASVAAGIVQYLIKPFVFSVFAAKLASYRQYRERMHGADVASQHEVDGAFAALRTSNAPGLAKGLSAETLDAVTALLGPVGLSAGELAARLDVSRVTARRYLEHLADSGVAERAPRYGSPGRPELEYRRV</sequence>
<dbReference type="KEGG" id="rfs:C1I64_19900"/>
<reference evidence="12 13" key="1">
    <citation type="submission" date="2018-03" db="EMBL/GenBank/DDBJ databases">
        <title>Bacteriophage NCPPB3778 and a type I-E CRISPR drive the evolution of the US Biological Select Agent, Rathayibacter toxicus.</title>
        <authorList>
            <person name="Davis E.W.II."/>
            <person name="Tabima J.F."/>
            <person name="Weisberg A.J."/>
            <person name="Dantas Lopes L."/>
            <person name="Wiseman M.S."/>
            <person name="Wiseman M.S."/>
            <person name="Pupko T."/>
            <person name="Belcher M.S."/>
            <person name="Sechler A.J."/>
            <person name="Tancos M.A."/>
            <person name="Schroeder B.K."/>
            <person name="Murray T.D."/>
            <person name="Luster D.G."/>
            <person name="Schneider W.L."/>
            <person name="Rogers E."/>
            <person name="Andreote F.D."/>
            <person name="Grunwald N.J."/>
            <person name="Putnam M.L."/>
            <person name="Chang J.H."/>
        </authorList>
    </citation>
    <scope>NUCLEOTIDE SEQUENCE [LARGE SCALE GENOMIC DNA]</scope>
    <source>
        <strain evidence="12 13">DSM 15932</strain>
    </source>
</reference>
<evidence type="ECO:0000256" key="3">
    <source>
        <dbReference type="ARBA" id="ARBA00022553"/>
    </source>
</evidence>
<dbReference type="Gene3D" id="1.10.10.10">
    <property type="entry name" value="Winged helix-like DNA-binding domain superfamily/Winged helix DNA-binding domain"/>
    <property type="match status" value="1"/>
</dbReference>
<keyword evidence="4 9" id="KW-0902">Two-component regulatory system</keyword>
<dbReference type="InterPro" id="IPR001789">
    <property type="entry name" value="Sig_transdc_resp-reg_receiver"/>
</dbReference>
<dbReference type="Proteomes" id="UP000285317">
    <property type="component" value="Chromosome"/>
</dbReference>
<dbReference type="InterPro" id="IPR051271">
    <property type="entry name" value="2C-system_Tx_regulators"/>
</dbReference>
<dbReference type="SUPFAM" id="SSF52172">
    <property type="entry name" value="CheY-like"/>
    <property type="match status" value="1"/>
</dbReference>
<comment type="subcellular location">
    <subcellularLocation>
        <location evidence="1 9">Cytoplasm</location>
    </subcellularLocation>
</comment>
<keyword evidence="6 9" id="KW-0238">DNA-binding</keyword>
<dbReference type="GO" id="GO:0005737">
    <property type="term" value="C:cytoplasm"/>
    <property type="evidence" value="ECO:0007669"/>
    <property type="project" value="UniProtKB-SubCell"/>
</dbReference>
<feature type="modified residue" description="4-aspartylphosphate" evidence="10">
    <location>
        <position position="63"/>
    </location>
</feature>
<evidence type="ECO:0000313" key="13">
    <source>
        <dbReference type="Proteomes" id="UP000285317"/>
    </source>
</evidence>
<dbReference type="SUPFAM" id="SSF46785">
    <property type="entry name" value="Winged helix' DNA-binding domain"/>
    <property type="match status" value="1"/>
</dbReference>
<evidence type="ECO:0000256" key="8">
    <source>
        <dbReference type="ARBA" id="ARBA00023163"/>
    </source>
</evidence>
<evidence type="ECO:0000259" key="11">
    <source>
        <dbReference type="PROSITE" id="PS50110"/>
    </source>
</evidence>
<dbReference type="GO" id="GO:0000156">
    <property type="term" value="F:phosphorelay response regulator activity"/>
    <property type="evidence" value="ECO:0007669"/>
    <property type="project" value="TreeGrafter"/>
</dbReference>
<dbReference type="InterPro" id="IPR036390">
    <property type="entry name" value="WH_DNA-bd_sf"/>
</dbReference>
<evidence type="ECO:0000256" key="2">
    <source>
        <dbReference type="ARBA" id="ARBA00022490"/>
    </source>
</evidence>
<evidence type="ECO:0000256" key="1">
    <source>
        <dbReference type="ARBA" id="ARBA00004496"/>
    </source>
</evidence>
<keyword evidence="7 9" id="KW-0010">Activator</keyword>
<accession>A0A3Q9UTZ1</accession>
<evidence type="ECO:0000256" key="5">
    <source>
        <dbReference type="ARBA" id="ARBA00023015"/>
    </source>
</evidence>
<keyword evidence="3 10" id="KW-0597">Phosphoprotein</keyword>
<name>A0A3Q9UTZ1_9MICO</name>
<keyword evidence="5 9" id="KW-0805">Transcription regulation</keyword>
<dbReference type="InterPro" id="IPR011006">
    <property type="entry name" value="CheY-like_superfamily"/>
</dbReference>
<dbReference type="GO" id="GO:0003677">
    <property type="term" value="F:DNA binding"/>
    <property type="evidence" value="ECO:0007669"/>
    <property type="project" value="UniProtKB-KW"/>
</dbReference>
<evidence type="ECO:0000256" key="6">
    <source>
        <dbReference type="ARBA" id="ARBA00023125"/>
    </source>
</evidence>
<dbReference type="InterPro" id="IPR036388">
    <property type="entry name" value="WH-like_DNA-bd_sf"/>
</dbReference>
<protein>
    <recommendedName>
        <fullName evidence="9">Transcriptional regulatory protein</fullName>
    </recommendedName>
</protein>
<keyword evidence="8 9" id="KW-0804">Transcription</keyword>
<dbReference type="Pfam" id="PF00072">
    <property type="entry name" value="Response_reg"/>
    <property type="match status" value="1"/>
</dbReference>
<dbReference type="InterPro" id="IPR024187">
    <property type="entry name" value="Sig_transdc_resp-reg_cit/mal"/>
</dbReference>
<feature type="domain" description="Response regulatory" evidence="11">
    <location>
        <begin position="11"/>
        <end position="128"/>
    </location>
</feature>
<evidence type="ECO:0000256" key="7">
    <source>
        <dbReference type="ARBA" id="ARBA00023159"/>
    </source>
</evidence>
<gene>
    <name evidence="12" type="ORF">C1I64_19900</name>
</gene>
<evidence type="ECO:0000313" key="12">
    <source>
        <dbReference type="EMBL" id="AZZ54069.1"/>
    </source>
</evidence>
<organism evidence="12 13">
    <name type="scientific">Rathayibacter festucae DSM 15932</name>
    <dbReference type="NCBI Taxonomy" id="1328866"/>
    <lineage>
        <taxon>Bacteria</taxon>
        <taxon>Bacillati</taxon>
        <taxon>Actinomycetota</taxon>
        <taxon>Actinomycetes</taxon>
        <taxon>Micrococcales</taxon>
        <taxon>Microbacteriaceae</taxon>
        <taxon>Rathayibacter</taxon>
    </lineage>
</organism>
<dbReference type="GO" id="GO:0003700">
    <property type="term" value="F:DNA-binding transcription factor activity"/>
    <property type="evidence" value="ECO:0007669"/>
    <property type="project" value="InterPro"/>
</dbReference>
<dbReference type="PANTHER" id="PTHR45526:SF1">
    <property type="entry name" value="TRANSCRIPTIONAL REGULATORY PROTEIN DCUR-RELATED"/>
    <property type="match status" value="1"/>
</dbReference>
<dbReference type="PROSITE" id="PS50110">
    <property type="entry name" value="RESPONSE_REGULATORY"/>
    <property type="match status" value="1"/>
</dbReference>
<evidence type="ECO:0000256" key="10">
    <source>
        <dbReference type="PROSITE-ProRule" id="PRU00169"/>
    </source>
</evidence>